<name>A0A8W7P926_ANOCL</name>
<keyword evidence="8" id="KW-0539">Nucleus</keyword>
<comment type="similarity">
    <text evidence="2">Belongs to the AXUD1 family.</text>
</comment>
<dbReference type="PANTHER" id="PTHR13580">
    <property type="entry name" value="TGF-BETA INDUCED APOPTOSIS PROTEIN"/>
    <property type="match status" value="1"/>
</dbReference>
<feature type="compositionally biased region" description="Acidic residues" evidence="9">
    <location>
        <begin position="269"/>
        <end position="284"/>
    </location>
</feature>
<protein>
    <recommendedName>
        <fullName evidence="10">Cysteine/serine-rich nuclear protein N-terminal domain-containing protein</fullName>
    </recommendedName>
</protein>
<feature type="domain" description="Cysteine/serine-rich nuclear protein N-terminal" evidence="10">
    <location>
        <begin position="253"/>
        <end position="394"/>
    </location>
</feature>
<proteinExistence type="inferred from homology"/>
<evidence type="ECO:0000256" key="2">
    <source>
        <dbReference type="ARBA" id="ARBA00008548"/>
    </source>
</evidence>
<feature type="region of interest" description="Disordered" evidence="9">
    <location>
        <begin position="255"/>
        <end position="289"/>
    </location>
</feature>
<evidence type="ECO:0000256" key="7">
    <source>
        <dbReference type="ARBA" id="ARBA00023163"/>
    </source>
</evidence>
<sequence>MLKPLKDLLTYLQRNANSSNIFGLTTPTAAFISAAASMTMGPNEAPRMEETIIVSEELSVVEDGGDPLYDPLALDDCPGADVVNVSGTSVGSDADDDGGVGISPDQFTLVDVSTLKPKEQQEADEPETEDDDDEEPATVVVRTVVEEKVMAEEEEQEQGPIGGLLNGSTSAALVVELETSESSSIVEGDEVTPAGECERSSPTVLDKFASVEDVIRLSSLSSSPSLLWLCAVPGWLYTGHGVSARALTRKVHRQQLQELNPRSSSSEDTSSEEEPSESGSEAESESYGFLQPVSTRQRRALLKAAGVRKIDPSEKDDCREIRTSREVCGCTCRGFCDPHRCACSLAGIKCQVDRPNFPCGCTHEGCANTAGRVEFNPGRVRTHFLHTIMKLRMEGAGEGKAVMEAAGGSTAAGGGGVSDANAGGGVGGYVIGGEKNWSNGPVRLPPSSMVVGYGTDMPASTVPDMVDGTGSSSSIEPSSSSTALHANMYYTDSYASFQAQADSSTAAAHIDPYRHNPLVVGPLHHHVPSSTTAAVSRQHMLTTGHDRPTASTSYVESLRPDGEPAPPTLSLPEKGLLPQVPLQAVNGNASQTPTASSTTLVPCSEQATLDQSFRSDSEHCDPNVTVISDATTLSTIDSSGDVVTLVIPDTSRTDTCEIVDDDDSDGDGDRPKGSNLNCPSSDFIDLETPQADNAERLEAINDLLASSRNTLSIVRPSIVAEEDDELRDFQHPPPEPSESAICYEEDDDVDDGGDDDDSDDVILRGGGGGGLRVTRSAKDRDPPPRSFYGSDDVPAAAAVVSSSTANLLAAASVGSLSSAALEPSENLCEIIKNSIVETAVSH</sequence>
<dbReference type="GO" id="GO:0000981">
    <property type="term" value="F:DNA-binding transcription factor activity, RNA polymerase II-specific"/>
    <property type="evidence" value="ECO:0007669"/>
    <property type="project" value="TreeGrafter"/>
</dbReference>
<evidence type="ECO:0000256" key="9">
    <source>
        <dbReference type="SAM" id="MobiDB-lite"/>
    </source>
</evidence>
<dbReference type="PRINTS" id="PR02031">
    <property type="entry name" value="CYSSERRICHNP"/>
</dbReference>
<keyword evidence="3" id="KW-0053">Apoptosis</keyword>
<keyword evidence="5" id="KW-0238">DNA-binding</keyword>
<evidence type="ECO:0000256" key="6">
    <source>
        <dbReference type="ARBA" id="ARBA00023159"/>
    </source>
</evidence>
<dbReference type="InterPro" id="IPR023260">
    <property type="entry name" value="Cys/Ser-rich_nuc_prot"/>
</dbReference>
<feature type="region of interest" description="Disordered" evidence="9">
    <location>
        <begin position="85"/>
        <end position="137"/>
    </location>
</feature>
<keyword evidence="7" id="KW-0804">Transcription</keyword>
<dbReference type="GO" id="GO:0005634">
    <property type="term" value="C:nucleus"/>
    <property type="evidence" value="ECO:0007669"/>
    <property type="project" value="UniProtKB-SubCell"/>
</dbReference>
<organism evidence="11">
    <name type="scientific">Anopheles coluzzii</name>
    <name type="common">African malaria mosquito</name>
    <dbReference type="NCBI Taxonomy" id="1518534"/>
    <lineage>
        <taxon>Eukaryota</taxon>
        <taxon>Metazoa</taxon>
        <taxon>Ecdysozoa</taxon>
        <taxon>Arthropoda</taxon>
        <taxon>Hexapoda</taxon>
        <taxon>Insecta</taxon>
        <taxon>Pterygota</taxon>
        <taxon>Neoptera</taxon>
        <taxon>Endopterygota</taxon>
        <taxon>Diptera</taxon>
        <taxon>Nematocera</taxon>
        <taxon>Culicoidea</taxon>
        <taxon>Culicidae</taxon>
        <taxon>Anophelinae</taxon>
        <taxon>Anopheles</taxon>
    </lineage>
</organism>
<dbReference type="PANTHER" id="PTHR13580:SF9">
    <property type="entry name" value="AXIN1 UP-REGULATED 1, ISOFORM A"/>
    <property type="match status" value="1"/>
</dbReference>
<dbReference type="EnsemblMetazoa" id="ACOM027058-RA">
    <property type="protein sequence ID" value="ACOM027058-PA.1"/>
    <property type="gene ID" value="ACOM027058"/>
</dbReference>
<dbReference type="Proteomes" id="UP000075882">
    <property type="component" value="Unassembled WGS sequence"/>
</dbReference>
<dbReference type="Pfam" id="PF16019">
    <property type="entry name" value="CSRNP_N"/>
    <property type="match status" value="1"/>
</dbReference>
<evidence type="ECO:0000313" key="11">
    <source>
        <dbReference type="EnsemblMetazoa" id="ACOM027058-PA.1"/>
    </source>
</evidence>
<keyword evidence="4" id="KW-0805">Transcription regulation</keyword>
<reference evidence="11" key="1">
    <citation type="submission" date="2022-08" db="UniProtKB">
        <authorList>
            <consortium name="EnsemblMetazoa"/>
        </authorList>
    </citation>
    <scope>IDENTIFICATION</scope>
</reference>
<evidence type="ECO:0000259" key="10">
    <source>
        <dbReference type="Pfam" id="PF16019"/>
    </source>
</evidence>
<dbReference type="GO" id="GO:0006915">
    <property type="term" value="P:apoptotic process"/>
    <property type="evidence" value="ECO:0007669"/>
    <property type="project" value="UniProtKB-KW"/>
</dbReference>
<feature type="compositionally biased region" description="Acidic residues" evidence="9">
    <location>
        <begin position="657"/>
        <end position="666"/>
    </location>
</feature>
<dbReference type="InterPro" id="IPR031972">
    <property type="entry name" value="CSRNP_N"/>
</dbReference>
<dbReference type="AlphaFoldDB" id="A0A8W7P926"/>
<feature type="compositionally biased region" description="Polar residues" evidence="9">
    <location>
        <begin position="529"/>
        <end position="541"/>
    </location>
</feature>
<accession>A0A8W7P926</accession>
<keyword evidence="6" id="KW-0010">Activator</keyword>
<feature type="region of interest" description="Disordered" evidence="9">
    <location>
        <begin position="724"/>
        <end position="790"/>
    </location>
</feature>
<feature type="region of interest" description="Disordered" evidence="9">
    <location>
        <begin position="655"/>
        <end position="684"/>
    </location>
</feature>
<dbReference type="GO" id="GO:0043565">
    <property type="term" value="F:sequence-specific DNA binding"/>
    <property type="evidence" value="ECO:0007669"/>
    <property type="project" value="TreeGrafter"/>
</dbReference>
<evidence type="ECO:0000256" key="8">
    <source>
        <dbReference type="ARBA" id="ARBA00023242"/>
    </source>
</evidence>
<evidence type="ECO:0000256" key="5">
    <source>
        <dbReference type="ARBA" id="ARBA00023125"/>
    </source>
</evidence>
<evidence type="ECO:0000256" key="4">
    <source>
        <dbReference type="ARBA" id="ARBA00023015"/>
    </source>
</evidence>
<feature type="compositionally biased region" description="Acidic residues" evidence="9">
    <location>
        <begin position="743"/>
        <end position="760"/>
    </location>
</feature>
<feature type="region of interest" description="Disordered" evidence="9">
    <location>
        <begin position="529"/>
        <end position="573"/>
    </location>
</feature>
<dbReference type="VEuPathDB" id="VectorBase:ACON2_032574"/>
<comment type="subcellular location">
    <subcellularLocation>
        <location evidence="1">Nucleus</location>
    </subcellularLocation>
</comment>
<evidence type="ECO:0000256" key="3">
    <source>
        <dbReference type="ARBA" id="ARBA00022703"/>
    </source>
</evidence>
<evidence type="ECO:0000256" key="1">
    <source>
        <dbReference type="ARBA" id="ARBA00004123"/>
    </source>
</evidence>
<feature type="compositionally biased region" description="Acidic residues" evidence="9">
    <location>
        <begin position="122"/>
        <end position="136"/>
    </location>
</feature>